<dbReference type="AlphaFoldDB" id="A0A9Q3I507"/>
<name>A0A9Q3I507_9BASI</name>
<protein>
    <submittedName>
        <fullName evidence="1">Uncharacterized protein</fullName>
    </submittedName>
</protein>
<dbReference type="Proteomes" id="UP000765509">
    <property type="component" value="Unassembled WGS sequence"/>
</dbReference>
<evidence type="ECO:0000313" key="1">
    <source>
        <dbReference type="EMBL" id="MBW0529976.1"/>
    </source>
</evidence>
<proteinExistence type="predicted"/>
<organism evidence="1 2">
    <name type="scientific">Austropuccinia psidii MF-1</name>
    <dbReference type="NCBI Taxonomy" id="1389203"/>
    <lineage>
        <taxon>Eukaryota</taxon>
        <taxon>Fungi</taxon>
        <taxon>Dikarya</taxon>
        <taxon>Basidiomycota</taxon>
        <taxon>Pucciniomycotina</taxon>
        <taxon>Pucciniomycetes</taxon>
        <taxon>Pucciniales</taxon>
        <taxon>Sphaerophragmiaceae</taxon>
        <taxon>Austropuccinia</taxon>
    </lineage>
</organism>
<evidence type="ECO:0000313" key="2">
    <source>
        <dbReference type="Proteomes" id="UP000765509"/>
    </source>
</evidence>
<accession>A0A9Q3I507</accession>
<comment type="caution">
    <text evidence="1">The sequence shown here is derived from an EMBL/GenBank/DDBJ whole genome shotgun (WGS) entry which is preliminary data.</text>
</comment>
<keyword evidence="2" id="KW-1185">Reference proteome</keyword>
<reference evidence="1" key="1">
    <citation type="submission" date="2021-03" db="EMBL/GenBank/DDBJ databases">
        <title>Draft genome sequence of rust myrtle Austropuccinia psidii MF-1, a brazilian biotype.</title>
        <authorList>
            <person name="Quecine M.C."/>
            <person name="Pachon D.M.R."/>
            <person name="Bonatelli M.L."/>
            <person name="Correr F.H."/>
            <person name="Franceschini L.M."/>
            <person name="Leite T.F."/>
            <person name="Margarido G.R.A."/>
            <person name="Almeida C.A."/>
            <person name="Ferrarezi J.A."/>
            <person name="Labate C.A."/>
        </authorList>
    </citation>
    <scope>NUCLEOTIDE SEQUENCE</scope>
    <source>
        <strain evidence="1">MF-1</strain>
    </source>
</reference>
<dbReference type="EMBL" id="AVOT02035585">
    <property type="protein sequence ID" value="MBW0529976.1"/>
    <property type="molecule type" value="Genomic_DNA"/>
</dbReference>
<sequence length="120" mass="14180">MLNFSKWQNEIIQASWNRGMDFFLDPKWVTSFPIEACEEAADISREGSNQVYYWIISQMKQENKDKFNNQEQEKCDPAELWKKLRKYYASSYVENCANAIVNIFNLKMDEGNVLETVGQF</sequence>
<gene>
    <name evidence="1" type="ORF">O181_069691</name>
</gene>